<protein>
    <submittedName>
        <fullName evidence="1">Uncharacterized protein</fullName>
    </submittedName>
</protein>
<sequence length="183" mass="21508">MNSNKIIAEYYDNKELVTFFKNIANEWWEELRQDVFLTVCEYDENKILEMQAKKYLKFFIIRIALNQFRSKTSKFYYQNFKNNNLGIALTNDDMVENADAILYSNLIYDTQGETAYDIVEAKIVSAEKSIDKLRYFECEILKLYLQLGTYKKVSEDTGIPIRTIANGVKNAIKNVQLNIKENE</sequence>
<dbReference type="EMBL" id="LR798320">
    <property type="protein sequence ID" value="CAB5223359.1"/>
    <property type="molecule type" value="Genomic_DNA"/>
</dbReference>
<accession>A0A6J7WZ47</accession>
<reference evidence="1" key="1">
    <citation type="submission" date="2020-05" db="EMBL/GenBank/DDBJ databases">
        <authorList>
            <person name="Chiriac C."/>
            <person name="Salcher M."/>
            <person name="Ghai R."/>
            <person name="Kavagutti S V."/>
        </authorList>
    </citation>
    <scope>NUCLEOTIDE SEQUENCE</scope>
</reference>
<organism evidence="1">
    <name type="scientific">uncultured Caudovirales phage</name>
    <dbReference type="NCBI Taxonomy" id="2100421"/>
    <lineage>
        <taxon>Viruses</taxon>
        <taxon>Duplodnaviria</taxon>
        <taxon>Heunggongvirae</taxon>
        <taxon>Uroviricota</taxon>
        <taxon>Caudoviricetes</taxon>
        <taxon>Peduoviridae</taxon>
        <taxon>Maltschvirus</taxon>
        <taxon>Maltschvirus maltsch</taxon>
    </lineage>
</organism>
<gene>
    <name evidence="1" type="ORF">UFOVP384_36</name>
</gene>
<evidence type="ECO:0000313" key="1">
    <source>
        <dbReference type="EMBL" id="CAB5223359.1"/>
    </source>
</evidence>
<name>A0A6J7WZ47_9CAUD</name>
<proteinExistence type="predicted"/>